<evidence type="ECO:0000313" key="3">
    <source>
        <dbReference type="EMBL" id="ACH37604.1"/>
    </source>
</evidence>
<reference evidence="3 4" key="2">
    <citation type="journal article" date="2010" name="BMC Genomics">
        <title>The genome of Geobacter bemidjiensis, exemplar for the subsurface clade of Geobacter species that predominate in Fe(III)-reducing subsurface environments.</title>
        <authorList>
            <person name="Aklujkar M."/>
            <person name="Young N.D."/>
            <person name="Holmes D."/>
            <person name="Chavan M."/>
            <person name="Risso C."/>
            <person name="Kiss H.E."/>
            <person name="Han C.S."/>
            <person name="Land M.L."/>
            <person name="Lovley D.R."/>
        </authorList>
    </citation>
    <scope>NUCLEOTIDE SEQUENCE [LARGE SCALE GENOMIC DNA]</scope>
    <source>
        <strain evidence="4">ATCC BAA-1014 / DSM 16622 / JCM 12645 / Bem</strain>
    </source>
</reference>
<reference evidence="3 4" key="1">
    <citation type="submission" date="2008-07" db="EMBL/GenBank/DDBJ databases">
        <title>Complete sequence of Geobacter bemidjiensis BEM.</title>
        <authorList>
            <consortium name="US DOE Joint Genome Institute"/>
            <person name="Lucas S."/>
            <person name="Copeland A."/>
            <person name="Lapidus A."/>
            <person name="Glavina del Rio T."/>
            <person name="Dalin E."/>
            <person name="Tice H."/>
            <person name="Bruce D."/>
            <person name="Goodwin L."/>
            <person name="Pitluck S."/>
            <person name="Kiss H."/>
            <person name="Brettin T."/>
            <person name="Detter J.C."/>
            <person name="Han C."/>
            <person name="Kuske C.R."/>
            <person name="Schmutz J."/>
            <person name="Larimer F."/>
            <person name="Land M."/>
            <person name="Hauser L."/>
            <person name="Kyrpides N."/>
            <person name="Lykidis A."/>
            <person name="Lovley D."/>
            <person name="Richardson P."/>
        </authorList>
    </citation>
    <scope>NUCLEOTIDE SEQUENCE [LARGE SCALE GENOMIC DNA]</scope>
    <source>
        <strain evidence="4">ATCC BAA-1014 / DSM 16622 / JCM 12645 / Bem</strain>
    </source>
</reference>
<dbReference type="InterPro" id="IPR001763">
    <property type="entry name" value="Rhodanese-like_dom"/>
</dbReference>
<feature type="transmembrane region" description="Helical" evidence="1">
    <location>
        <begin position="6"/>
        <end position="25"/>
    </location>
</feature>
<keyword evidence="1" id="KW-0472">Membrane</keyword>
<evidence type="ECO:0000256" key="1">
    <source>
        <dbReference type="SAM" id="Phobius"/>
    </source>
</evidence>
<dbReference type="PROSITE" id="PS50206">
    <property type="entry name" value="RHODANESE_3"/>
    <property type="match status" value="1"/>
</dbReference>
<dbReference type="KEGG" id="gbm:Gbem_0576"/>
<evidence type="ECO:0000313" key="4">
    <source>
        <dbReference type="Proteomes" id="UP000008825"/>
    </source>
</evidence>
<protein>
    <submittedName>
        <fullName evidence="3">Rhodanese homology domain superfamily protein</fullName>
    </submittedName>
</protein>
<dbReference type="EMBL" id="CP001124">
    <property type="protein sequence ID" value="ACH37604.1"/>
    <property type="molecule type" value="Genomic_DNA"/>
</dbReference>
<dbReference type="OrthoDB" id="9789348at2"/>
<keyword evidence="1" id="KW-1133">Transmembrane helix</keyword>
<dbReference type="SMART" id="SM00450">
    <property type="entry name" value="RHOD"/>
    <property type="match status" value="1"/>
</dbReference>
<dbReference type="PANTHER" id="PTHR43031">
    <property type="entry name" value="FAD-DEPENDENT OXIDOREDUCTASE"/>
    <property type="match status" value="1"/>
</dbReference>
<dbReference type="STRING" id="404380.Gbem_0576"/>
<feature type="domain" description="Rhodanese" evidence="2">
    <location>
        <begin position="65"/>
        <end position="161"/>
    </location>
</feature>
<dbReference type="PANTHER" id="PTHR43031:SF18">
    <property type="entry name" value="RHODANESE-RELATED SULFURTRANSFERASES"/>
    <property type="match status" value="1"/>
</dbReference>
<dbReference type="CDD" id="cd00158">
    <property type="entry name" value="RHOD"/>
    <property type="match status" value="1"/>
</dbReference>
<dbReference type="AlphaFoldDB" id="B5ECH6"/>
<accession>B5ECH6</accession>
<dbReference type="eggNOG" id="COG0607">
    <property type="taxonomic scope" value="Bacteria"/>
</dbReference>
<dbReference type="Proteomes" id="UP000008825">
    <property type="component" value="Chromosome"/>
</dbReference>
<gene>
    <name evidence="3" type="ordered locus">Gbem_0576</name>
</gene>
<keyword evidence="4" id="KW-1185">Reference proteome</keyword>
<organism evidence="3 4">
    <name type="scientific">Citrifermentans bemidjiense (strain ATCC BAA-1014 / DSM 16622 / JCM 12645 / Bem)</name>
    <name type="common">Geobacter bemidjiensis</name>
    <dbReference type="NCBI Taxonomy" id="404380"/>
    <lineage>
        <taxon>Bacteria</taxon>
        <taxon>Pseudomonadati</taxon>
        <taxon>Thermodesulfobacteriota</taxon>
        <taxon>Desulfuromonadia</taxon>
        <taxon>Geobacterales</taxon>
        <taxon>Geobacteraceae</taxon>
        <taxon>Citrifermentans</taxon>
    </lineage>
</organism>
<keyword evidence="1" id="KW-0812">Transmembrane</keyword>
<evidence type="ECO:0000259" key="2">
    <source>
        <dbReference type="PROSITE" id="PS50206"/>
    </source>
</evidence>
<dbReference type="RefSeq" id="WP_012529011.1">
    <property type="nucleotide sequence ID" value="NC_011146.1"/>
</dbReference>
<dbReference type="Pfam" id="PF00581">
    <property type="entry name" value="Rhodanese"/>
    <property type="match status" value="1"/>
</dbReference>
<dbReference type="InterPro" id="IPR036873">
    <property type="entry name" value="Rhodanese-like_dom_sf"/>
</dbReference>
<dbReference type="Gene3D" id="3.40.250.10">
    <property type="entry name" value="Rhodanese-like domain"/>
    <property type="match status" value="1"/>
</dbReference>
<dbReference type="SUPFAM" id="SSF52821">
    <property type="entry name" value="Rhodanese/Cell cycle control phosphatase"/>
    <property type="match status" value="1"/>
</dbReference>
<dbReference type="InterPro" id="IPR050229">
    <property type="entry name" value="GlpE_sulfurtransferase"/>
</dbReference>
<name>B5ECH6_CITBB</name>
<dbReference type="HOGENOM" id="CLU_089574_8_0_7"/>
<proteinExistence type="predicted"/>
<sequence length="164" mass="17421">MAKTTVSIIEISLIVLVAAALGVFWNRTLLADAWRGAPTRQAAPAQAGEQLPMPVGLAQVKEMLDAGQAVVVDARSAASFREEHIAGALPLPLEEAKKRTGKSPLLEKVGKDSVVIAYCNGFSCHDSMELAKLLIGSGYGSVYVFEGGLPEWRDAGYPLAKGER</sequence>